<dbReference type="AlphaFoldDB" id="A0A0W8EMZ2"/>
<protein>
    <submittedName>
        <fullName evidence="2">Uncharacterized protein</fullName>
    </submittedName>
</protein>
<feature type="compositionally biased region" description="Basic and acidic residues" evidence="1">
    <location>
        <begin position="20"/>
        <end position="29"/>
    </location>
</feature>
<feature type="region of interest" description="Disordered" evidence="1">
    <location>
        <begin position="1"/>
        <end position="50"/>
    </location>
</feature>
<name>A0A0W8EMZ2_9ZZZZ</name>
<evidence type="ECO:0000256" key="1">
    <source>
        <dbReference type="SAM" id="MobiDB-lite"/>
    </source>
</evidence>
<reference evidence="2" key="1">
    <citation type="journal article" date="2015" name="Proc. Natl. Acad. Sci. U.S.A.">
        <title>Networks of energetic and metabolic interactions define dynamics in microbial communities.</title>
        <authorList>
            <person name="Embree M."/>
            <person name="Liu J.K."/>
            <person name="Al-Bassam M.M."/>
            <person name="Zengler K."/>
        </authorList>
    </citation>
    <scope>NUCLEOTIDE SEQUENCE</scope>
</reference>
<comment type="caution">
    <text evidence="2">The sequence shown here is derived from an EMBL/GenBank/DDBJ whole genome shotgun (WGS) entry which is preliminary data.</text>
</comment>
<proteinExistence type="predicted"/>
<organism evidence="2">
    <name type="scientific">hydrocarbon metagenome</name>
    <dbReference type="NCBI Taxonomy" id="938273"/>
    <lineage>
        <taxon>unclassified sequences</taxon>
        <taxon>metagenomes</taxon>
        <taxon>ecological metagenomes</taxon>
    </lineage>
</organism>
<sequence length="50" mass="5699">MDCRKTEPVSRLFSPFIDTDTDRSPRFADWENLPGSDDSNHLESRIGSIS</sequence>
<gene>
    <name evidence="2" type="ORF">ASZ90_016569</name>
</gene>
<dbReference type="EMBL" id="LNQE01001744">
    <property type="protein sequence ID" value="KUG10025.1"/>
    <property type="molecule type" value="Genomic_DNA"/>
</dbReference>
<accession>A0A0W8EMZ2</accession>
<evidence type="ECO:0000313" key="2">
    <source>
        <dbReference type="EMBL" id="KUG10025.1"/>
    </source>
</evidence>